<sequence>MQTLLTWISTKGKPHKVGASMPAPGNDQRQQFVSKGNGMVHYERIVGRNDEMEHGGTPIIRCCNKGFSISSHPDADRRKIMMIATKRRTKRAFCLSSFECRMPIAVRVPDVEVTLTILRSVDGSHLILDEAMHIGSEPTVTPTLYLGDVCNLEFGSYGVEACADSLDGTRKIQEYQRYRAQGGRLEVGLEGWGRIERIGATLISLA</sequence>
<name>A0A2H3U483_FUSOX</name>
<evidence type="ECO:0000313" key="1">
    <source>
        <dbReference type="EMBL" id="SCO92761.1"/>
    </source>
</evidence>
<dbReference type="Proteomes" id="UP000219369">
    <property type="component" value="Unassembled WGS sequence"/>
</dbReference>
<accession>A0A2H3U483</accession>
<organism evidence="1 2">
    <name type="scientific">Fusarium oxysporum</name>
    <name type="common">Fusarium vascular wilt</name>
    <dbReference type="NCBI Taxonomy" id="5507"/>
    <lineage>
        <taxon>Eukaryota</taxon>
        <taxon>Fungi</taxon>
        <taxon>Dikarya</taxon>
        <taxon>Ascomycota</taxon>
        <taxon>Pezizomycotina</taxon>
        <taxon>Sordariomycetes</taxon>
        <taxon>Hypocreomycetidae</taxon>
        <taxon>Hypocreales</taxon>
        <taxon>Nectriaceae</taxon>
        <taxon>Fusarium</taxon>
        <taxon>Fusarium oxysporum species complex</taxon>
    </lineage>
</organism>
<dbReference type="EMBL" id="FMJY01000013">
    <property type="protein sequence ID" value="SCO92761.1"/>
    <property type="molecule type" value="Genomic_DNA"/>
</dbReference>
<dbReference type="AlphaFoldDB" id="A0A2H3U483"/>
<proteinExistence type="predicted"/>
<gene>
    <name evidence="1" type="ORF">FRV6_16889</name>
</gene>
<reference evidence="2" key="1">
    <citation type="submission" date="2016-09" db="EMBL/GenBank/DDBJ databases">
        <authorList>
            <person name="Guldener U."/>
        </authorList>
    </citation>
    <scope>NUCLEOTIDE SEQUENCE [LARGE SCALE GENOMIC DNA]</scope>
    <source>
        <strain evidence="2">V64-1</strain>
    </source>
</reference>
<protein>
    <submittedName>
        <fullName evidence="1">Uncharacterized protein</fullName>
    </submittedName>
</protein>
<evidence type="ECO:0000313" key="2">
    <source>
        <dbReference type="Proteomes" id="UP000219369"/>
    </source>
</evidence>